<organism evidence="2 3">
    <name type="scientific">Periconia digitata</name>
    <dbReference type="NCBI Taxonomy" id="1303443"/>
    <lineage>
        <taxon>Eukaryota</taxon>
        <taxon>Fungi</taxon>
        <taxon>Dikarya</taxon>
        <taxon>Ascomycota</taxon>
        <taxon>Pezizomycotina</taxon>
        <taxon>Dothideomycetes</taxon>
        <taxon>Pleosporomycetidae</taxon>
        <taxon>Pleosporales</taxon>
        <taxon>Massarineae</taxon>
        <taxon>Periconiaceae</taxon>
        <taxon>Periconia</taxon>
    </lineage>
</organism>
<feature type="region of interest" description="Disordered" evidence="1">
    <location>
        <begin position="111"/>
        <end position="132"/>
    </location>
</feature>
<proteinExistence type="predicted"/>
<protein>
    <submittedName>
        <fullName evidence="2">Uncharacterized protein</fullName>
    </submittedName>
</protein>
<reference evidence="2" key="1">
    <citation type="submission" date="2023-01" db="EMBL/GenBank/DDBJ databases">
        <authorList>
            <person name="Van Ghelder C."/>
            <person name="Rancurel C."/>
        </authorList>
    </citation>
    <scope>NUCLEOTIDE SEQUENCE</scope>
    <source>
        <strain evidence="2">CNCM I-4278</strain>
    </source>
</reference>
<comment type="caution">
    <text evidence="2">The sequence shown here is derived from an EMBL/GenBank/DDBJ whole genome shotgun (WGS) entry which is preliminary data.</text>
</comment>
<dbReference type="AlphaFoldDB" id="A0A9W4UMK4"/>
<name>A0A9W4UMK4_9PLEO</name>
<evidence type="ECO:0000313" key="3">
    <source>
        <dbReference type="Proteomes" id="UP001152607"/>
    </source>
</evidence>
<evidence type="ECO:0000313" key="2">
    <source>
        <dbReference type="EMBL" id="CAI6337616.1"/>
    </source>
</evidence>
<sequence length="266" mass="29173">MDGTYIPAGTLIPKVMTVRPALITKATAKTPSTLGMFSLVGHKPSPFSVNVSQGLASSNSNSATGSLVYLFQKLMSPVTSATRNTSSIGYFLMIGIRRKVRAQKRDALMKRAPNVPPNAPVKMKATSSKTFQSTRYRTSNKTILLLPYGFRNLSDRAAAMQQKKLKSTPLMGAPKATATPLAALALRISLRFASFALYFENIRQAMLPMEVAICTYGPSLPRLKPEATLRIKPRVLMIKVRTPRYPWRTKPLRMTLTSATPLPAAE</sequence>
<dbReference type="EMBL" id="CAOQHR010000007">
    <property type="protein sequence ID" value="CAI6337616.1"/>
    <property type="molecule type" value="Genomic_DNA"/>
</dbReference>
<keyword evidence="3" id="KW-1185">Reference proteome</keyword>
<dbReference type="Proteomes" id="UP001152607">
    <property type="component" value="Unassembled WGS sequence"/>
</dbReference>
<gene>
    <name evidence="2" type="ORF">PDIGIT_LOCUS10729</name>
</gene>
<evidence type="ECO:0000256" key="1">
    <source>
        <dbReference type="SAM" id="MobiDB-lite"/>
    </source>
</evidence>
<accession>A0A9W4UMK4</accession>